<dbReference type="InterPro" id="IPR031100">
    <property type="entry name" value="LOG_fam"/>
</dbReference>
<evidence type="ECO:0000313" key="3">
    <source>
        <dbReference type="EMBL" id="OCS84879.1"/>
    </source>
</evidence>
<dbReference type="Proteomes" id="UP000093199">
    <property type="component" value="Unassembled WGS sequence"/>
</dbReference>
<name>A0A1C0YCM0_9BACL</name>
<dbReference type="PANTHER" id="PTHR31223">
    <property type="entry name" value="LOG FAMILY PROTEIN YJL055W"/>
    <property type="match status" value="1"/>
</dbReference>
<dbReference type="GO" id="GO:0005829">
    <property type="term" value="C:cytosol"/>
    <property type="evidence" value="ECO:0007669"/>
    <property type="project" value="TreeGrafter"/>
</dbReference>
<proteinExistence type="inferred from homology"/>
<sequence length="181" mass="20052">MRVAIYCGSQMGKKDIYQQTAIAVGQTLAQHGHSIVYGGSKIGLMGLLANAALAHNGEVIGVMPTHLQQRELAHIGLTEMHLVDSMHTRKAKMIELADALVALPGGCGTMDEYFEAFTWAQIDLHQKPVILLNVDGFYDALIMHFEKMMSEGFIREDQHHLLHVVTTPQQLLELLQPQQIA</sequence>
<evidence type="ECO:0000256" key="2">
    <source>
        <dbReference type="RuleBase" id="RU363015"/>
    </source>
</evidence>
<accession>A0A1C0YCM0</accession>
<reference evidence="3 4" key="1">
    <citation type="submission" date="2016-07" db="EMBL/GenBank/DDBJ databases">
        <title>Caryophanon tenue genome sequencing.</title>
        <authorList>
            <person name="Verma A."/>
            <person name="Pal Y."/>
            <person name="Krishnamurthi S."/>
        </authorList>
    </citation>
    <scope>NUCLEOTIDE SEQUENCE [LARGE SCALE GENOMIC DNA]</scope>
    <source>
        <strain evidence="3 4">DSM 14152</strain>
    </source>
</reference>
<evidence type="ECO:0000313" key="4">
    <source>
        <dbReference type="Proteomes" id="UP000093199"/>
    </source>
</evidence>
<evidence type="ECO:0000256" key="1">
    <source>
        <dbReference type="ARBA" id="ARBA00006763"/>
    </source>
</evidence>
<comment type="caution">
    <text evidence="3">The sequence shown here is derived from an EMBL/GenBank/DDBJ whole genome shotgun (WGS) entry which is preliminary data.</text>
</comment>
<dbReference type="PANTHER" id="PTHR31223:SF70">
    <property type="entry name" value="LOG FAMILY PROTEIN YJL055W"/>
    <property type="match status" value="1"/>
</dbReference>
<dbReference type="Pfam" id="PF03641">
    <property type="entry name" value="Lysine_decarbox"/>
    <property type="match status" value="1"/>
</dbReference>
<keyword evidence="4" id="KW-1185">Reference proteome</keyword>
<dbReference type="GO" id="GO:0016799">
    <property type="term" value="F:hydrolase activity, hydrolyzing N-glycosyl compounds"/>
    <property type="evidence" value="ECO:0007669"/>
    <property type="project" value="TreeGrafter"/>
</dbReference>
<keyword evidence="2" id="KW-0378">Hydrolase</keyword>
<dbReference type="AlphaFoldDB" id="A0A1C0YCM0"/>
<dbReference type="EMBL" id="MASJ01000019">
    <property type="protein sequence ID" value="OCS84879.1"/>
    <property type="molecule type" value="Genomic_DNA"/>
</dbReference>
<gene>
    <name evidence="3" type="ORF">A6M13_14625</name>
</gene>
<keyword evidence="2" id="KW-0203">Cytokinin biosynthesis</keyword>
<comment type="similarity">
    <text evidence="1 2">Belongs to the LOG family.</text>
</comment>
<dbReference type="Gene3D" id="3.40.50.450">
    <property type="match status" value="1"/>
</dbReference>
<dbReference type="InterPro" id="IPR005269">
    <property type="entry name" value="LOG"/>
</dbReference>
<dbReference type="STRING" id="33978.A6M13_14625"/>
<dbReference type="NCBIfam" id="TIGR00730">
    <property type="entry name" value="Rossman fold protein, TIGR00730 family"/>
    <property type="match status" value="1"/>
</dbReference>
<dbReference type="SUPFAM" id="SSF102405">
    <property type="entry name" value="MCP/YpsA-like"/>
    <property type="match status" value="1"/>
</dbReference>
<dbReference type="GO" id="GO:0009691">
    <property type="term" value="P:cytokinin biosynthetic process"/>
    <property type="evidence" value="ECO:0007669"/>
    <property type="project" value="UniProtKB-UniRule"/>
</dbReference>
<organism evidence="3 4">
    <name type="scientific">Caryophanon tenue</name>
    <dbReference type="NCBI Taxonomy" id="33978"/>
    <lineage>
        <taxon>Bacteria</taxon>
        <taxon>Bacillati</taxon>
        <taxon>Bacillota</taxon>
        <taxon>Bacilli</taxon>
        <taxon>Bacillales</taxon>
        <taxon>Caryophanaceae</taxon>
        <taxon>Caryophanon</taxon>
    </lineage>
</organism>
<protein>
    <recommendedName>
        <fullName evidence="2">Cytokinin riboside 5'-monophosphate phosphoribohydrolase</fullName>
        <ecNumber evidence="2">3.2.2.n1</ecNumber>
    </recommendedName>
</protein>
<dbReference type="RefSeq" id="WP_066545439.1">
    <property type="nucleotide sequence ID" value="NZ_MASJ01000019.1"/>
</dbReference>
<dbReference type="EC" id="3.2.2.n1" evidence="2"/>